<feature type="region of interest" description="Disordered" evidence="2">
    <location>
        <begin position="24"/>
        <end position="49"/>
    </location>
</feature>
<dbReference type="InterPro" id="IPR050922">
    <property type="entry name" value="LytR/CpsA/Psr_CW_biosynth"/>
</dbReference>
<comment type="caution">
    <text evidence="5">The sequence shown here is derived from an EMBL/GenBank/DDBJ whole genome shotgun (WGS) entry which is preliminary data.</text>
</comment>
<dbReference type="Gene3D" id="3.40.630.190">
    <property type="entry name" value="LCP protein"/>
    <property type="match status" value="1"/>
</dbReference>
<dbReference type="Proteomes" id="UP000732377">
    <property type="component" value="Unassembled WGS sequence"/>
</dbReference>
<organism evidence="5 6">
    <name type="scientific">Symbiobacterium thermophilum</name>
    <dbReference type="NCBI Taxonomy" id="2734"/>
    <lineage>
        <taxon>Bacteria</taxon>
        <taxon>Bacillati</taxon>
        <taxon>Bacillota</taxon>
        <taxon>Clostridia</taxon>
        <taxon>Eubacteriales</taxon>
        <taxon>Symbiobacteriaceae</taxon>
        <taxon>Symbiobacterium</taxon>
    </lineage>
</organism>
<dbReference type="PANTHER" id="PTHR33392:SF6">
    <property type="entry name" value="POLYISOPRENYL-TEICHOIC ACID--PEPTIDOGLYCAN TEICHOIC ACID TRANSFERASE TAGU"/>
    <property type="match status" value="1"/>
</dbReference>
<evidence type="ECO:0000313" key="5">
    <source>
        <dbReference type="EMBL" id="MBY6276587.1"/>
    </source>
</evidence>
<evidence type="ECO:0000256" key="1">
    <source>
        <dbReference type="ARBA" id="ARBA00006068"/>
    </source>
</evidence>
<gene>
    <name evidence="5" type="ORF">CWE10_10285</name>
</gene>
<dbReference type="Pfam" id="PF03816">
    <property type="entry name" value="LytR_cpsA_psr"/>
    <property type="match status" value="1"/>
</dbReference>
<accession>A0A953I1D4</accession>
<evidence type="ECO:0000256" key="2">
    <source>
        <dbReference type="SAM" id="MobiDB-lite"/>
    </source>
</evidence>
<evidence type="ECO:0000313" key="6">
    <source>
        <dbReference type="Proteomes" id="UP000732377"/>
    </source>
</evidence>
<feature type="domain" description="Cell envelope-related transcriptional attenuator" evidence="4">
    <location>
        <begin position="72"/>
        <end position="225"/>
    </location>
</feature>
<dbReference type="InterPro" id="IPR004474">
    <property type="entry name" value="LytR_CpsA_psr"/>
</dbReference>
<dbReference type="PANTHER" id="PTHR33392">
    <property type="entry name" value="POLYISOPRENYL-TEICHOIC ACID--PEPTIDOGLYCAN TEICHOIC ACID TRANSFERASE TAGU"/>
    <property type="match status" value="1"/>
</dbReference>
<protein>
    <submittedName>
        <fullName evidence="5">LytR family transcriptional regulator</fullName>
    </submittedName>
</protein>
<evidence type="ECO:0000256" key="3">
    <source>
        <dbReference type="SAM" id="SignalP"/>
    </source>
</evidence>
<sequence>MIPLVLLLALAAAVRAVALHRPFDSPATADPGRSNPTNPDGSAEEQPPLHTLPELQTFLVMGVDSMEGEWGRSDSLMVVSYNPREQRVAMLSIPRDLWTYIPGRGYDKINHAYAFGGPTLSVETVERLLGMDIDHWVSISFDGFVEVIDALGGVEVNPPEPLYYVDPADRRFGPEGLVIDIQAGPQVMDGLTALKYARFRSDSQGDVGRMRRQQEIIQAAMKKAASPALFARAGQLIPALYHTIGTDMTVGEMLKLATTGRQALTKSPVTGTIEADEYWIDGVFYFGADLVKLRSTAYELLVGEPPGEDFLARAQADNQEYQSVLQREVARSQAAAAARAEEEAANSDGESGETVADPTGDGLGGDAAEGPDGTADETAGAWASVYVVDATGQGAAWDYVAGLEAAGMRVRVHESQAVLSVTMALVRDPELDEESVRQRLESVIPGVVIRMAPDPTAADDIDLVLGTNVLGD</sequence>
<name>A0A953I1D4_SYMTR</name>
<dbReference type="NCBIfam" id="TIGR00350">
    <property type="entry name" value="lytR_cpsA_psr"/>
    <property type="match status" value="1"/>
</dbReference>
<dbReference type="AlphaFoldDB" id="A0A953I1D4"/>
<feature type="region of interest" description="Disordered" evidence="2">
    <location>
        <begin position="335"/>
        <end position="376"/>
    </location>
</feature>
<comment type="similarity">
    <text evidence="1">Belongs to the LytR/CpsA/Psr (LCP) family.</text>
</comment>
<reference evidence="5" key="1">
    <citation type="submission" date="2017-11" db="EMBL/GenBank/DDBJ databases">
        <title>Three new genomes from thermophilic consortium.</title>
        <authorList>
            <person name="Quaggio R."/>
            <person name="Amgarten D."/>
            <person name="Setubal J.C."/>
        </authorList>
    </citation>
    <scope>NUCLEOTIDE SEQUENCE</scope>
    <source>
        <strain evidence="5">ZCTH01-B2</strain>
    </source>
</reference>
<feature type="signal peptide" evidence="3">
    <location>
        <begin position="1"/>
        <end position="18"/>
    </location>
</feature>
<dbReference type="EMBL" id="PIUK01000090">
    <property type="protein sequence ID" value="MBY6276587.1"/>
    <property type="molecule type" value="Genomic_DNA"/>
</dbReference>
<feature type="chain" id="PRO_5039315021" evidence="3">
    <location>
        <begin position="19"/>
        <end position="472"/>
    </location>
</feature>
<evidence type="ECO:0000259" key="4">
    <source>
        <dbReference type="Pfam" id="PF03816"/>
    </source>
</evidence>
<keyword evidence="3" id="KW-0732">Signal</keyword>
<proteinExistence type="inferred from homology"/>